<feature type="transmembrane region" description="Helical" evidence="2">
    <location>
        <begin position="109"/>
        <end position="135"/>
    </location>
</feature>
<feature type="transmembrane region" description="Helical" evidence="2">
    <location>
        <begin position="84"/>
        <end position="103"/>
    </location>
</feature>
<evidence type="ECO:0000256" key="2">
    <source>
        <dbReference type="SAM" id="Phobius"/>
    </source>
</evidence>
<gene>
    <name evidence="4" type="ORF">DPMN_137900</name>
</gene>
<evidence type="ECO:0000313" key="5">
    <source>
        <dbReference type="Proteomes" id="UP000828390"/>
    </source>
</evidence>
<feature type="transmembrane region" description="Helical" evidence="2">
    <location>
        <begin position="15"/>
        <end position="44"/>
    </location>
</feature>
<dbReference type="InterPro" id="IPR020846">
    <property type="entry name" value="MFS_dom"/>
</dbReference>
<organism evidence="4 5">
    <name type="scientific">Dreissena polymorpha</name>
    <name type="common">Zebra mussel</name>
    <name type="synonym">Mytilus polymorpha</name>
    <dbReference type="NCBI Taxonomy" id="45954"/>
    <lineage>
        <taxon>Eukaryota</taxon>
        <taxon>Metazoa</taxon>
        <taxon>Spiralia</taxon>
        <taxon>Lophotrochozoa</taxon>
        <taxon>Mollusca</taxon>
        <taxon>Bivalvia</taxon>
        <taxon>Autobranchia</taxon>
        <taxon>Heteroconchia</taxon>
        <taxon>Euheterodonta</taxon>
        <taxon>Imparidentia</taxon>
        <taxon>Neoheterodontei</taxon>
        <taxon>Myida</taxon>
        <taxon>Dreissenoidea</taxon>
        <taxon>Dreissenidae</taxon>
        <taxon>Dreissena</taxon>
    </lineage>
</organism>
<reference evidence="4" key="1">
    <citation type="journal article" date="2019" name="bioRxiv">
        <title>The Genome of the Zebra Mussel, Dreissena polymorpha: A Resource for Invasive Species Research.</title>
        <authorList>
            <person name="McCartney M.A."/>
            <person name="Auch B."/>
            <person name="Kono T."/>
            <person name="Mallez S."/>
            <person name="Zhang Y."/>
            <person name="Obille A."/>
            <person name="Becker A."/>
            <person name="Abrahante J.E."/>
            <person name="Garbe J."/>
            <person name="Badalamenti J.P."/>
            <person name="Herman A."/>
            <person name="Mangelson H."/>
            <person name="Liachko I."/>
            <person name="Sullivan S."/>
            <person name="Sone E.D."/>
            <person name="Koren S."/>
            <person name="Silverstein K.A.T."/>
            <person name="Beckman K.B."/>
            <person name="Gohl D.M."/>
        </authorList>
    </citation>
    <scope>NUCLEOTIDE SEQUENCE</scope>
    <source>
        <strain evidence="4">Duluth1</strain>
        <tissue evidence="4">Whole animal</tissue>
    </source>
</reference>
<dbReference type="EMBL" id="JAIWYP010000006">
    <property type="protein sequence ID" value="KAH3809527.1"/>
    <property type="molecule type" value="Genomic_DNA"/>
</dbReference>
<dbReference type="SUPFAM" id="SSF103473">
    <property type="entry name" value="MFS general substrate transporter"/>
    <property type="match status" value="1"/>
</dbReference>
<accession>A0A9D4JJ99</accession>
<comment type="subcellular location">
    <subcellularLocation>
        <location evidence="1">Membrane</location>
        <topology evidence="1">Multi-pass membrane protein</topology>
    </subcellularLocation>
</comment>
<reference evidence="4" key="2">
    <citation type="submission" date="2020-11" db="EMBL/GenBank/DDBJ databases">
        <authorList>
            <person name="McCartney M.A."/>
            <person name="Auch B."/>
            <person name="Kono T."/>
            <person name="Mallez S."/>
            <person name="Becker A."/>
            <person name="Gohl D.M."/>
            <person name="Silverstein K.A.T."/>
            <person name="Koren S."/>
            <person name="Bechman K.B."/>
            <person name="Herman A."/>
            <person name="Abrahante J.E."/>
            <person name="Garbe J."/>
        </authorList>
    </citation>
    <scope>NUCLEOTIDE SEQUENCE</scope>
    <source>
        <strain evidence="4">Duluth1</strain>
        <tissue evidence="4">Whole animal</tissue>
    </source>
</reference>
<dbReference type="Proteomes" id="UP000828390">
    <property type="component" value="Unassembled WGS sequence"/>
</dbReference>
<evidence type="ECO:0000256" key="1">
    <source>
        <dbReference type="ARBA" id="ARBA00004141"/>
    </source>
</evidence>
<dbReference type="Pfam" id="PF07690">
    <property type="entry name" value="MFS_1"/>
    <property type="match status" value="1"/>
</dbReference>
<dbReference type="PROSITE" id="PS50850">
    <property type="entry name" value="MFS"/>
    <property type="match status" value="1"/>
</dbReference>
<keyword evidence="2" id="KW-1133">Transmembrane helix</keyword>
<evidence type="ECO:0000259" key="3">
    <source>
        <dbReference type="PROSITE" id="PS50850"/>
    </source>
</evidence>
<proteinExistence type="predicted"/>
<keyword evidence="2" id="KW-0472">Membrane</keyword>
<dbReference type="PANTHER" id="PTHR11360:SF284">
    <property type="entry name" value="EG:103B4.3 PROTEIN-RELATED"/>
    <property type="match status" value="1"/>
</dbReference>
<evidence type="ECO:0000313" key="4">
    <source>
        <dbReference type="EMBL" id="KAH3809527.1"/>
    </source>
</evidence>
<dbReference type="InterPro" id="IPR011701">
    <property type="entry name" value="MFS"/>
</dbReference>
<dbReference type="AlphaFoldDB" id="A0A9D4JJ99"/>
<feature type="transmembrane region" description="Helical" evidence="2">
    <location>
        <begin position="229"/>
        <end position="252"/>
    </location>
</feature>
<dbReference type="PANTHER" id="PTHR11360">
    <property type="entry name" value="MONOCARBOXYLATE TRANSPORTER"/>
    <property type="match status" value="1"/>
</dbReference>
<comment type="caution">
    <text evidence="4">The sequence shown here is derived from an EMBL/GenBank/DDBJ whole genome shotgun (WGS) entry which is preliminary data.</text>
</comment>
<dbReference type="InterPro" id="IPR036259">
    <property type="entry name" value="MFS_trans_sf"/>
</dbReference>
<dbReference type="Gene3D" id="1.20.1250.20">
    <property type="entry name" value="MFS general substrate transporter like domains"/>
    <property type="match status" value="1"/>
</dbReference>
<name>A0A9D4JJ99_DREPO</name>
<keyword evidence="5" id="KW-1185">Reference proteome</keyword>
<feature type="domain" description="Major facilitator superfamily (MFS) profile" evidence="3">
    <location>
        <begin position="19"/>
        <end position="291"/>
    </location>
</feature>
<dbReference type="GO" id="GO:0008028">
    <property type="term" value="F:monocarboxylic acid transmembrane transporter activity"/>
    <property type="evidence" value="ECO:0007669"/>
    <property type="project" value="TreeGrafter"/>
</dbReference>
<feature type="transmembrane region" description="Helical" evidence="2">
    <location>
        <begin position="175"/>
        <end position="196"/>
    </location>
</feature>
<keyword evidence="2" id="KW-0812">Transmembrane</keyword>
<protein>
    <recommendedName>
        <fullName evidence="3">Major facilitator superfamily (MFS) profile domain-containing protein</fullName>
    </recommendedName>
</protein>
<dbReference type="InterPro" id="IPR050327">
    <property type="entry name" value="Proton-linked_MCT"/>
</dbReference>
<feature type="transmembrane region" description="Helical" evidence="2">
    <location>
        <begin position="142"/>
        <end position="163"/>
    </location>
</feature>
<dbReference type="GO" id="GO:0016020">
    <property type="term" value="C:membrane"/>
    <property type="evidence" value="ECO:0007669"/>
    <property type="project" value="UniProtKB-SubCell"/>
</dbReference>
<sequence>MIPKTTNRRDIDSGWAWVVLVAVYLGMVIYCFLLYMSGILYIALLDRYGESETKTSLVGAISTGLLCFLGPFAGGLNNKFSCRFSIVIGGFLTSVGCCASALASSLDVIIVTAGVLVGAGFGIASSGLICVLGFYFERWRNLTLSCAFLVVGFAMFLSAPVGLYLVETFGLTQTFFILAAAELQLCVIGAVCRPSAIELDVQRRKRVDRENRTQSVLKSYIDFSLTKNFSYLFFLVSTAAWNFALTVAIIHLPNYVTKLGGGSRNIGIIMTGVFHCQSYRPRARIYYDKQI</sequence>
<feature type="transmembrane region" description="Helical" evidence="2">
    <location>
        <begin position="56"/>
        <end position="77"/>
    </location>
</feature>